<keyword evidence="2" id="KW-1185">Reference proteome</keyword>
<protein>
    <submittedName>
        <fullName evidence="1">Helix-turn-helix transcriptional regulator</fullName>
    </submittedName>
</protein>
<dbReference type="Proteomes" id="UP000682782">
    <property type="component" value="Chromosome"/>
</dbReference>
<gene>
    <name evidence="1" type="ORF">JYE49_13925</name>
</gene>
<organism evidence="1 2">
    <name type="scientific">Aristaeella hokkaidonensis</name>
    <dbReference type="NCBI Taxonomy" id="3046382"/>
    <lineage>
        <taxon>Bacteria</taxon>
        <taxon>Bacillati</taxon>
        <taxon>Bacillota</taxon>
        <taxon>Clostridia</taxon>
        <taxon>Eubacteriales</taxon>
        <taxon>Aristaeellaceae</taxon>
        <taxon>Aristaeella</taxon>
    </lineage>
</organism>
<name>A0AC61N5D0_9FIRM</name>
<evidence type="ECO:0000313" key="2">
    <source>
        <dbReference type="Proteomes" id="UP000682782"/>
    </source>
</evidence>
<reference evidence="1" key="1">
    <citation type="submission" date="2021-01" db="EMBL/GenBank/DDBJ databases">
        <title>Complete genome sequence of Clostridiales bacterium R-7.</title>
        <authorList>
            <person name="Mahoney-Kurpe S.C."/>
            <person name="Palevich N."/>
            <person name="Koike S."/>
            <person name="Moon C.D."/>
            <person name="Attwood G.T."/>
        </authorList>
    </citation>
    <scope>NUCLEOTIDE SEQUENCE</scope>
    <source>
        <strain evidence="1">R-7</strain>
    </source>
</reference>
<accession>A0AC61N5D0</accession>
<dbReference type="EMBL" id="CP068393">
    <property type="protein sequence ID" value="QUC66916.1"/>
    <property type="molecule type" value="Genomic_DNA"/>
</dbReference>
<proteinExistence type="predicted"/>
<sequence length="218" mass="25013">MARTTDKKKEGMGARVEAARKQKGWSQEQLADYLMISRSAVKSKEMGDRPFTLEEACALCDLFHLTLDYLVNGVETINVSFHNALGLDDKALNCLRSFHERQSFRQEGLNMALSSPDVLTALSRYMSYVPEEKGYYLSELMSYKDDKFIECRMSHEFFSDVLKQNLLHMLDNAKAGDYSSTGYYEAYEDFMEVVEREREAKLAEPTENEGTVKDAEEK</sequence>
<evidence type="ECO:0000313" key="1">
    <source>
        <dbReference type="EMBL" id="QUC66916.1"/>
    </source>
</evidence>